<dbReference type="GO" id="GO:0018738">
    <property type="term" value="F:S-formylglutathione hydrolase activity"/>
    <property type="evidence" value="ECO:0007669"/>
    <property type="project" value="UniProtKB-EC"/>
</dbReference>
<dbReference type="SUPFAM" id="SSF51735">
    <property type="entry name" value="NAD(P)-binding Rossmann-fold domains"/>
    <property type="match status" value="1"/>
</dbReference>
<dbReference type="Pfam" id="PF00107">
    <property type="entry name" value="ADH_zinc_N"/>
    <property type="match status" value="1"/>
</dbReference>
<dbReference type="SUPFAM" id="SSF50129">
    <property type="entry name" value="GroES-like"/>
    <property type="match status" value="2"/>
</dbReference>
<dbReference type="SUPFAM" id="SSF53474">
    <property type="entry name" value="alpha/beta-Hydrolases"/>
    <property type="match status" value="1"/>
</dbReference>
<dbReference type="InterPro" id="IPR013149">
    <property type="entry name" value="ADH-like_C"/>
</dbReference>
<evidence type="ECO:0000256" key="11">
    <source>
        <dbReference type="PIRSR" id="PIRSR614186-1"/>
    </source>
</evidence>
<dbReference type="Proteomes" id="UP000037460">
    <property type="component" value="Unassembled WGS sequence"/>
</dbReference>
<dbReference type="EC" id="3.1.2.12" evidence="3"/>
<dbReference type="InterPro" id="IPR013154">
    <property type="entry name" value="ADH-like_N"/>
</dbReference>
<dbReference type="EMBL" id="JWZX01003315">
    <property type="protein sequence ID" value="KOO22040.1"/>
    <property type="molecule type" value="Genomic_DNA"/>
</dbReference>
<dbReference type="GO" id="GO:0008270">
    <property type="term" value="F:zinc ion binding"/>
    <property type="evidence" value="ECO:0007669"/>
    <property type="project" value="InterPro"/>
</dbReference>
<comment type="cofactor">
    <cofactor evidence="1">
        <name>Zn(2+)</name>
        <dbReference type="ChEBI" id="CHEBI:29105"/>
    </cofactor>
</comment>
<evidence type="ECO:0000256" key="5">
    <source>
        <dbReference type="ARBA" id="ARBA00022487"/>
    </source>
</evidence>
<evidence type="ECO:0000256" key="10">
    <source>
        <dbReference type="ARBA" id="ARBA00023027"/>
    </source>
</evidence>
<dbReference type="PANTHER" id="PTHR43880:SF12">
    <property type="entry name" value="ALCOHOL DEHYDROGENASE CLASS-3"/>
    <property type="match status" value="1"/>
</dbReference>
<feature type="domain" description="Alcohol dehydrogenase-like C-terminal" evidence="12">
    <location>
        <begin position="535"/>
        <end position="667"/>
    </location>
</feature>
<feature type="active site" description="Charge relay system" evidence="11">
    <location>
        <position position="168"/>
    </location>
</feature>
<comment type="caution">
    <text evidence="14">The sequence shown here is derived from an EMBL/GenBank/DDBJ whole genome shotgun (WGS) entry which is preliminary data.</text>
</comment>
<evidence type="ECO:0000256" key="6">
    <source>
        <dbReference type="ARBA" id="ARBA00022723"/>
    </source>
</evidence>
<evidence type="ECO:0000256" key="1">
    <source>
        <dbReference type="ARBA" id="ARBA00001947"/>
    </source>
</evidence>
<dbReference type="Gene3D" id="3.40.50.720">
    <property type="entry name" value="NAD(P)-binding Rossmann-like Domain"/>
    <property type="match status" value="1"/>
</dbReference>
<dbReference type="InterPro" id="IPR011032">
    <property type="entry name" value="GroES-like_sf"/>
</dbReference>
<comment type="similarity">
    <text evidence="2">Belongs to the esterase D family.</text>
</comment>
<gene>
    <name evidence="14" type="ORF">Ctob_002947</name>
</gene>
<keyword evidence="7" id="KW-0378">Hydrolase</keyword>
<dbReference type="InterPro" id="IPR000801">
    <property type="entry name" value="Esterase-like"/>
</dbReference>
<proteinExistence type="inferred from homology"/>
<dbReference type="InterPro" id="IPR014183">
    <property type="entry name" value="ADH_3"/>
</dbReference>
<feature type="domain" description="Alcohol dehydrogenase-like N-terminal" evidence="13">
    <location>
        <begin position="362"/>
        <end position="492"/>
    </location>
</feature>
<feature type="active site" description="Charge relay system" evidence="11">
    <location>
        <position position="279"/>
    </location>
</feature>
<dbReference type="GO" id="GO:0005829">
    <property type="term" value="C:cytosol"/>
    <property type="evidence" value="ECO:0007669"/>
    <property type="project" value="TreeGrafter"/>
</dbReference>
<feature type="active site" description="Charge relay system" evidence="11">
    <location>
        <position position="246"/>
    </location>
</feature>
<dbReference type="NCBIfam" id="TIGR02821">
    <property type="entry name" value="fghA_ester_D"/>
    <property type="match status" value="1"/>
</dbReference>
<dbReference type="NCBIfam" id="TIGR02818">
    <property type="entry name" value="adh_III_F_hyde"/>
    <property type="match status" value="1"/>
</dbReference>
<accession>A0A0M0J6H2</accession>
<keyword evidence="15" id="KW-1185">Reference proteome</keyword>
<evidence type="ECO:0000259" key="13">
    <source>
        <dbReference type="Pfam" id="PF08240"/>
    </source>
</evidence>
<evidence type="ECO:0000256" key="3">
    <source>
        <dbReference type="ARBA" id="ARBA00012479"/>
    </source>
</evidence>
<protein>
    <recommendedName>
        <fullName evidence="4">S-formylglutathione hydrolase</fullName>
        <ecNumber evidence="3">3.1.2.12</ecNumber>
    </recommendedName>
</protein>
<keyword evidence="10" id="KW-0520">NAD</keyword>
<organism evidence="14 15">
    <name type="scientific">Chrysochromulina tobinii</name>
    <dbReference type="NCBI Taxonomy" id="1460289"/>
    <lineage>
        <taxon>Eukaryota</taxon>
        <taxon>Haptista</taxon>
        <taxon>Haptophyta</taxon>
        <taxon>Prymnesiophyceae</taxon>
        <taxon>Prymnesiales</taxon>
        <taxon>Chrysochromulinaceae</taxon>
        <taxon>Chrysochromulina</taxon>
    </lineage>
</organism>
<dbReference type="CDD" id="cd08300">
    <property type="entry name" value="alcohol_DH_class_III"/>
    <property type="match status" value="1"/>
</dbReference>
<keyword evidence="9" id="KW-0560">Oxidoreductase</keyword>
<evidence type="ECO:0000256" key="9">
    <source>
        <dbReference type="ARBA" id="ARBA00023002"/>
    </source>
</evidence>
<dbReference type="GO" id="GO:0051903">
    <property type="term" value="F:S-(hydroxymethyl)glutathione dehydrogenase [NAD(P)+] activity"/>
    <property type="evidence" value="ECO:0007669"/>
    <property type="project" value="InterPro"/>
</dbReference>
<dbReference type="FunFam" id="3.90.180.10:FF:000067">
    <property type="entry name" value="alcohol dehydrogenase 1-like isoform X1"/>
    <property type="match status" value="1"/>
</dbReference>
<dbReference type="Gene3D" id="3.40.50.1820">
    <property type="entry name" value="alpha/beta hydrolase"/>
    <property type="match status" value="1"/>
</dbReference>
<name>A0A0M0J6H2_9EUKA</name>
<dbReference type="AlphaFoldDB" id="A0A0M0J6H2"/>
<dbReference type="InterPro" id="IPR036291">
    <property type="entry name" value="NAD(P)-bd_dom_sf"/>
</dbReference>
<evidence type="ECO:0000256" key="8">
    <source>
        <dbReference type="ARBA" id="ARBA00022833"/>
    </source>
</evidence>
<evidence type="ECO:0000313" key="15">
    <source>
        <dbReference type="Proteomes" id="UP000037460"/>
    </source>
</evidence>
<dbReference type="Pfam" id="PF00756">
    <property type="entry name" value="Esterase"/>
    <property type="match status" value="1"/>
</dbReference>
<evidence type="ECO:0000256" key="2">
    <source>
        <dbReference type="ARBA" id="ARBA00005622"/>
    </source>
</evidence>
<keyword evidence="8" id="KW-0862">Zinc</keyword>
<dbReference type="InterPro" id="IPR029058">
    <property type="entry name" value="AB_hydrolase_fold"/>
</dbReference>
<dbReference type="InterPro" id="IPR014186">
    <property type="entry name" value="S-formylglutathione_hydrol"/>
</dbReference>
<evidence type="ECO:0000256" key="4">
    <source>
        <dbReference type="ARBA" id="ARBA00016774"/>
    </source>
</evidence>
<dbReference type="Gene3D" id="3.90.180.10">
    <property type="entry name" value="Medium-chain alcohol dehydrogenases, catalytic domain"/>
    <property type="match status" value="1"/>
</dbReference>
<reference evidence="15" key="1">
    <citation type="journal article" date="2015" name="PLoS Genet.">
        <title>Genome Sequence and Transcriptome Analyses of Chrysochromulina tobin: Metabolic Tools for Enhanced Algal Fitness in the Prominent Order Prymnesiales (Haptophyceae).</title>
        <authorList>
            <person name="Hovde B.T."/>
            <person name="Deodato C.R."/>
            <person name="Hunsperger H.M."/>
            <person name="Ryken S.A."/>
            <person name="Yost W."/>
            <person name="Jha R.K."/>
            <person name="Patterson J."/>
            <person name="Monnat R.J. Jr."/>
            <person name="Barlow S.B."/>
            <person name="Starkenburg S.R."/>
            <person name="Cattolico R.A."/>
        </authorList>
    </citation>
    <scope>NUCLEOTIDE SEQUENCE</scope>
    <source>
        <strain evidence="15">CCMP291</strain>
    </source>
</reference>
<dbReference type="Pfam" id="PF08240">
    <property type="entry name" value="ADH_N"/>
    <property type="match status" value="1"/>
</dbReference>
<dbReference type="PANTHER" id="PTHR43880">
    <property type="entry name" value="ALCOHOL DEHYDROGENASE"/>
    <property type="match status" value="1"/>
</dbReference>
<keyword evidence="5" id="KW-0719">Serine esterase</keyword>
<dbReference type="GO" id="GO:0046294">
    <property type="term" value="P:formaldehyde catabolic process"/>
    <property type="evidence" value="ECO:0007669"/>
    <property type="project" value="InterPro"/>
</dbReference>
<dbReference type="FunFam" id="3.40.50.720:FF:000003">
    <property type="entry name" value="S-(hydroxymethyl)glutathione dehydrogenase"/>
    <property type="match status" value="1"/>
</dbReference>
<dbReference type="GO" id="GO:0052689">
    <property type="term" value="F:carboxylic ester hydrolase activity"/>
    <property type="evidence" value="ECO:0007669"/>
    <property type="project" value="UniProtKB-KW"/>
</dbReference>
<evidence type="ECO:0000259" key="12">
    <source>
        <dbReference type="Pfam" id="PF00107"/>
    </source>
</evidence>
<evidence type="ECO:0000313" key="14">
    <source>
        <dbReference type="EMBL" id="KOO22040.1"/>
    </source>
</evidence>
<sequence>MLIWHLLPTLASALVAPGSRIEILKRISVAGGTLTRFSHSSEETKTPMVASVFIPPGLEYANEIPALYWLSGLTCTDENFCQKSGAFAHAARHRIAVIVPDTSPRGAGVEGEDQDYDLGTGAGFYVDATAAPWSANYRMHSYITKELPALVEREFKISPKLRAIFGHSMGGHGALTIAFKDPEGWASVSAFAPICNPTECDWGKKAFGAYFGAVSDGAAHDASELLRKHGPFPSLGTVLVDQGTDDEFLGKGQLRPEALEEAAASVSQPLMLRRREGDHSYYTISTYIGEHVAFHADALKVKAKAMRAAAAAAAPKRVGASPLLPVVQPETAGKAITCKAAVALAPKQPLSIETIIVDPPKAGEVRVRVIANALCHTDVYTWEGSDPEGLFPCILGHEAGAIVESVGEGVSSVKPGDHVVPCYTPQCNEPDCIFCRSPKTNLCPRIRGTQGKGLMPDGTTRFKRADGTPLYHFMGCSTFSEYTVLAAISCAKVHTAAPLEKMCLLGCGVSTGWGAVWNTCKVENGASVAVFGCGAVGLSVIQAAKLSGASRIIAIDLNPQKFTAARAFGATDFVNPKDIEGPIQQHIIKMTQWGVDYSFDCTGNTEVMRAALECAHRGWGTSCVIGVAASGKEISTRPFQLVTGRKWVGTAFGGWKSRSDVPKLVERYLDGELEVDAYITHTFKGVGATNDAFEALHGGDCLRAVVVY</sequence>
<evidence type="ECO:0000256" key="7">
    <source>
        <dbReference type="ARBA" id="ARBA00022801"/>
    </source>
</evidence>
<keyword evidence="6" id="KW-0479">Metal-binding</keyword>
<dbReference type="OrthoDB" id="417550at2759"/>